<reference evidence="11" key="1">
    <citation type="submission" date="2021-07" db="EMBL/GenBank/DDBJ databases">
        <authorList>
            <person name="Catto M.A."/>
            <person name="Jacobson A."/>
            <person name="Kennedy G."/>
            <person name="Labadie P."/>
            <person name="Hunt B.G."/>
            <person name="Srinivasan R."/>
        </authorList>
    </citation>
    <scope>NUCLEOTIDE SEQUENCE</scope>
    <source>
        <strain evidence="11">PL_HMW_Pooled</strain>
        <tissue evidence="11">Head</tissue>
    </source>
</reference>
<dbReference type="InterPro" id="IPR004868">
    <property type="entry name" value="DNA-dir_DNA_pol_B_mt/vir"/>
</dbReference>
<evidence type="ECO:0000256" key="2">
    <source>
        <dbReference type="ARBA" id="ARBA00012417"/>
    </source>
</evidence>
<evidence type="ECO:0000256" key="9">
    <source>
        <dbReference type="SAM" id="MobiDB-lite"/>
    </source>
</evidence>
<comment type="catalytic activity">
    <reaction evidence="8">
        <text>DNA(n) + a 2'-deoxyribonucleoside 5'-triphosphate = DNA(n+1) + diphosphate</text>
        <dbReference type="Rhea" id="RHEA:22508"/>
        <dbReference type="Rhea" id="RHEA-COMP:17339"/>
        <dbReference type="Rhea" id="RHEA-COMP:17340"/>
        <dbReference type="ChEBI" id="CHEBI:33019"/>
        <dbReference type="ChEBI" id="CHEBI:61560"/>
        <dbReference type="ChEBI" id="CHEBI:173112"/>
        <dbReference type="EC" id="2.7.7.7"/>
    </reaction>
</comment>
<organism evidence="11 12">
    <name type="scientific">Frankliniella fusca</name>
    <dbReference type="NCBI Taxonomy" id="407009"/>
    <lineage>
        <taxon>Eukaryota</taxon>
        <taxon>Metazoa</taxon>
        <taxon>Ecdysozoa</taxon>
        <taxon>Arthropoda</taxon>
        <taxon>Hexapoda</taxon>
        <taxon>Insecta</taxon>
        <taxon>Pterygota</taxon>
        <taxon>Neoptera</taxon>
        <taxon>Paraneoptera</taxon>
        <taxon>Thysanoptera</taxon>
        <taxon>Terebrantia</taxon>
        <taxon>Thripoidea</taxon>
        <taxon>Thripidae</taxon>
        <taxon>Frankliniella</taxon>
    </lineage>
</organism>
<dbReference type="SUPFAM" id="SSF53098">
    <property type="entry name" value="Ribonuclease H-like"/>
    <property type="match status" value="1"/>
</dbReference>
<dbReference type="GO" id="GO:0003677">
    <property type="term" value="F:DNA binding"/>
    <property type="evidence" value="ECO:0007669"/>
    <property type="project" value="UniProtKB-KW"/>
</dbReference>
<keyword evidence="12" id="KW-1185">Reference proteome</keyword>
<dbReference type="GO" id="GO:0042575">
    <property type="term" value="C:DNA polymerase complex"/>
    <property type="evidence" value="ECO:0007669"/>
    <property type="project" value="UniProtKB-ARBA"/>
</dbReference>
<dbReference type="Gene3D" id="3.90.1600.10">
    <property type="entry name" value="Palm domain of DNA polymerase"/>
    <property type="match status" value="1"/>
</dbReference>
<keyword evidence="4" id="KW-0548">Nucleotidyltransferase</keyword>
<dbReference type="InterPro" id="IPR036397">
    <property type="entry name" value="RNaseH_sf"/>
</dbReference>
<dbReference type="EMBL" id="JAHWGI010000979">
    <property type="protein sequence ID" value="KAK3919615.1"/>
    <property type="molecule type" value="Genomic_DNA"/>
</dbReference>
<dbReference type="InterPro" id="IPR012337">
    <property type="entry name" value="RNaseH-like_sf"/>
</dbReference>
<evidence type="ECO:0000256" key="3">
    <source>
        <dbReference type="ARBA" id="ARBA00022679"/>
    </source>
</evidence>
<dbReference type="PANTHER" id="PTHR33568:SF3">
    <property type="entry name" value="DNA-DIRECTED DNA POLYMERASE"/>
    <property type="match status" value="1"/>
</dbReference>
<dbReference type="PANTHER" id="PTHR33568">
    <property type="entry name" value="DNA POLYMERASE"/>
    <property type="match status" value="1"/>
</dbReference>
<comment type="caution">
    <text evidence="11">The sequence shown here is derived from an EMBL/GenBank/DDBJ whole genome shotgun (WGS) entry which is preliminary data.</text>
</comment>
<feature type="region of interest" description="Disordered" evidence="9">
    <location>
        <begin position="87"/>
        <end position="140"/>
    </location>
</feature>
<dbReference type="Pfam" id="PF03175">
    <property type="entry name" value="DNA_pol_B_2"/>
    <property type="match status" value="2"/>
</dbReference>
<keyword evidence="6" id="KW-0239">DNA-directed DNA polymerase</keyword>
<keyword evidence="5" id="KW-0235">DNA replication</keyword>
<feature type="compositionally biased region" description="Pro residues" evidence="9">
    <location>
        <begin position="108"/>
        <end position="117"/>
    </location>
</feature>
<dbReference type="InterPro" id="IPR023211">
    <property type="entry name" value="DNA_pol_palm_dom_sf"/>
</dbReference>
<dbReference type="Gene3D" id="3.40.960.10">
    <property type="entry name" value="VSR Endonuclease"/>
    <property type="match status" value="1"/>
</dbReference>
<dbReference type="InterPro" id="IPR043502">
    <property type="entry name" value="DNA/RNA_pol_sf"/>
</dbReference>
<evidence type="ECO:0000256" key="7">
    <source>
        <dbReference type="ARBA" id="ARBA00023125"/>
    </source>
</evidence>
<evidence type="ECO:0000313" key="12">
    <source>
        <dbReference type="Proteomes" id="UP001219518"/>
    </source>
</evidence>
<gene>
    <name evidence="11" type="ORF">KUF71_008742</name>
</gene>
<dbReference type="Gene3D" id="3.30.420.10">
    <property type="entry name" value="Ribonuclease H-like superfamily/Ribonuclease H"/>
    <property type="match status" value="1"/>
</dbReference>
<evidence type="ECO:0000313" key="11">
    <source>
        <dbReference type="EMBL" id="KAK3919615.1"/>
    </source>
</evidence>
<dbReference type="InterPro" id="IPR013087">
    <property type="entry name" value="Znf_C2H2_type"/>
</dbReference>
<keyword evidence="3" id="KW-0808">Transferase</keyword>
<dbReference type="PROSITE" id="PS00028">
    <property type="entry name" value="ZINC_FINGER_C2H2_1"/>
    <property type="match status" value="1"/>
</dbReference>
<evidence type="ECO:0000256" key="5">
    <source>
        <dbReference type="ARBA" id="ARBA00022705"/>
    </source>
</evidence>
<feature type="domain" description="C2H2-type" evidence="10">
    <location>
        <begin position="472"/>
        <end position="494"/>
    </location>
</feature>
<reference evidence="11" key="2">
    <citation type="journal article" date="2023" name="BMC Genomics">
        <title>Pest status, molecular evolution, and epigenetic factors derived from the genome assembly of Frankliniella fusca, a thysanopteran phytovirus vector.</title>
        <authorList>
            <person name="Catto M.A."/>
            <person name="Labadie P.E."/>
            <person name="Jacobson A.L."/>
            <person name="Kennedy G.G."/>
            <person name="Srinivasan R."/>
            <person name="Hunt B.G."/>
        </authorList>
    </citation>
    <scope>NUCLEOTIDE SEQUENCE</scope>
    <source>
        <strain evidence="11">PL_HMW_Pooled</strain>
    </source>
</reference>
<accession>A0AAE1HE22</accession>
<dbReference type="GO" id="GO:0003887">
    <property type="term" value="F:DNA-directed DNA polymerase activity"/>
    <property type="evidence" value="ECO:0007669"/>
    <property type="project" value="UniProtKB-KW"/>
</dbReference>
<evidence type="ECO:0000256" key="6">
    <source>
        <dbReference type="ARBA" id="ARBA00022932"/>
    </source>
</evidence>
<evidence type="ECO:0000259" key="10">
    <source>
        <dbReference type="PROSITE" id="PS00028"/>
    </source>
</evidence>
<dbReference type="EC" id="2.7.7.7" evidence="2"/>
<evidence type="ECO:0000256" key="1">
    <source>
        <dbReference type="ARBA" id="ARBA00005755"/>
    </source>
</evidence>
<name>A0AAE1HE22_9NEOP</name>
<sequence>MFGQELALFEAGGLTPAGVLAVYLRLLDTIAQGGVALTRSEALDRLLLEGDGLYIDSLEGRAPPRQYNLALRMLGLGVETRRARARRLQAEVRDTPDDGGPLRESPPARTPSPPRAPSPQELRAPSPPPRAASPQEVRREAAVWRPWEGEAPNLPVIEVQATSQRTLKNFKVTCREETIQIGGVVKDILTQENMESFLQTVLDRQIKALGAAPHDKCFMEIDSSEHTERPVYLGVRRIDQLAPDVILNQVVRTLNSNQNFLIDGKLRFKMIHIPVPHPGGRHDRRPCETVETWLQRYGRNSGAIFSPATNDDNMCLARCIVIGTMYKNVTKFSLRRLKQPGSRILREKSKELCVMAGVDHEQPCGLEEVDKFQKVLEKYRLCVFTDRRGKDLVYAGPKSTTEQPRTNICLFLHEGHYHTVLKPATAFGWVYFCDRCLEGYASKGDHHCVGSCWRCGGPEEHPLPEGVDYIDCDLCGRFFGSQECFEYHRDAKIHAHGTTTCQVKKYCSKCNSVYSLNARGKRKRTQHVCNSYYCKYCKDIVVEAPNVPHRCYILPWEEQPLCEKTDYLRIYADCETTQYELFQDKDNWYEHKVNYLVCQVVCELCEKDEGDFLTCPNHGARTKIFHSLDELERNPVADFLNFLEELSSMKPSLKEKTKRHITIWNHNGAGFDHHLLLQEMASRGKIPSLICKGLRILSMNYGSWVFKDSCLFLGTKLSNLPGCFGIDGVKKGDFPYLFNHPDHYSYIGPMPPKQFYSVGKMSVKDAKSFEMWHEAQLQAGVIFNFREEIREYTVNDVRILRLACEKFRTDFIEETGFDCLHNCLTLSSTTFCIFRRSFMRPHTMGIIPRPGFYRGLDTCSLKALRWLEYENSLLNQSENISHAGNGREVRLLGKYKVDGYVEREGDKIVYDFLGCWHHSHPPTDCLTFKNVTREVRDKRAENTRQDRYYRTMRIHDTLKRAGYKIKTIWECQFDMEQKYNPHMISFFEKNKCEPPSVLNERDGLYGGRTGAFKAYYKCDIEAGEKIMYYDVQSLYPAVLCLKRYPIGHPDVFVGEDPAAPPLDQTEGYISCTVLPPLDLLLPLLPWRSPNGRLLFVLCRTCGEEENQGGCTHNRDEDRCLKGVWPVPEVRKALQLGYIILKVEEVWHYPHTMQYDVKTGEEGLFSKFITHWMRKKIEASGWPSHCSTEEAKEEFIEGNKKLLGITVDPAAMKKNASLRHLYKGILNSAWGKACERPERAHVVMVKTYSQLISFVSDDTIQIHSIIPISDDVIHISYTLVEACQESLPTNSVIHGAYTTMYGRLELYKHMELLQDRLCYGDTDSVVFVSRPGCPDPPLGPYLGQLSDELEAFGPNSFCYEFCSGGAKQYAMKIACGGDVKKTQVILKLRGVTVNQSCSDIVTFERFKDMVLHGKDPTLIDIPAQIARVKGWRIVTRPASKIWRPCLTKRQLTAERKDTRPYGFQDIDLDEDDEATLQALMDLSEQ</sequence>
<protein>
    <recommendedName>
        <fullName evidence="2">DNA-directed DNA polymerase</fullName>
        <ecNumber evidence="2">2.7.7.7</ecNumber>
    </recommendedName>
</protein>
<comment type="similarity">
    <text evidence="1">Belongs to the DNA polymerase type-B family.</text>
</comment>
<evidence type="ECO:0000256" key="4">
    <source>
        <dbReference type="ARBA" id="ARBA00022695"/>
    </source>
</evidence>
<dbReference type="SUPFAM" id="SSF56672">
    <property type="entry name" value="DNA/RNA polymerases"/>
    <property type="match status" value="1"/>
</dbReference>
<dbReference type="GO" id="GO:0000166">
    <property type="term" value="F:nucleotide binding"/>
    <property type="evidence" value="ECO:0007669"/>
    <property type="project" value="InterPro"/>
</dbReference>
<dbReference type="Proteomes" id="UP001219518">
    <property type="component" value="Unassembled WGS sequence"/>
</dbReference>
<dbReference type="GO" id="GO:0006260">
    <property type="term" value="P:DNA replication"/>
    <property type="evidence" value="ECO:0007669"/>
    <property type="project" value="UniProtKB-KW"/>
</dbReference>
<evidence type="ECO:0000256" key="8">
    <source>
        <dbReference type="ARBA" id="ARBA00049244"/>
    </source>
</evidence>
<proteinExistence type="inferred from homology"/>
<keyword evidence="7" id="KW-0238">DNA-binding</keyword>